<dbReference type="InterPro" id="IPR036890">
    <property type="entry name" value="HATPase_C_sf"/>
</dbReference>
<dbReference type="Pfam" id="PF02518">
    <property type="entry name" value="HATPase_c"/>
    <property type="match status" value="1"/>
</dbReference>
<comment type="subcellular location">
    <subcellularLocation>
        <location evidence="2">Membrane</location>
    </subcellularLocation>
</comment>
<dbReference type="SMART" id="SM00387">
    <property type="entry name" value="HATPase_c"/>
    <property type="match status" value="1"/>
</dbReference>
<dbReference type="AlphaFoldDB" id="V5BVA2"/>
<keyword evidence="10 11" id="KW-0472">Membrane</keyword>
<evidence type="ECO:0000256" key="5">
    <source>
        <dbReference type="ARBA" id="ARBA00022679"/>
    </source>
</evidence>
<proteinExistence type="predicted"/>
<sequence length="454" mass="50831">MTKNKSLKSEILLRLIIPLIFFVALETVLSYFVTLHYVDKTYDRWLLDSARSLAQEIKIKEAQVQVELPHAALEIFKWDDLDKTYFKISSAEQGMIAGDSFVPEALNQEDQSNPVFFKAEIHGEPVRIVSMQVFRKDTQDRFFVHVAETLNKRKAMMTDILLADLIPQIVLVLFACLYLLVGLKRGLKPLNILAAEIAQRSPRDLSPIAEAHVFVEVRALTDTINDLLKRLAEAITAQQRFIANAAHQLRTPLAGLVIQAERALREQDLAAIKPALTQMQSCADRLSHTVTQLLVLAKSGPIDGMNELKPLDLYELVKTTCIDWAPKALHRQMDLSLECSEPAIFVRGDEVLLRELLANLLDNAISYGHKNGNILVSLKRSPSPILTVEDDGPGIPDYEKNKIFERFYRIPDSPGNGCGLGLAIVKEIADLHKALLVLSQKNSLGGTRIVLVFE</sequence>
<evidence type="ECO:0000256" key="11">
    <source>
        <dbReference type="SAM" id="Phobius"/>
    </source>
</evidence>
<dbReference type="InterPro" id="IPR050428">
    <property type="entry name" value="TCS_sensor_his_kinase"/>
</dbReference>
<feature type="domain" description="Histidine kinase" evidence="12">
    <location>
        <begin position="244"/>
        <end position="454"/>
    </location>
</feature>
<evidence type="ECO:0000259" key="13">
    <source>
        <dbReference type="PROSITE" id="PS50885"/>
    </source>
</evidence>
<keyword evidence="7" id="KW-0418">Kinase</keyword>
<dbReference type="Proteomes" id="UP000017842">
    <property type="component" value="Unassembled WGS sequence"/>
</dbReference>
<evidence type="ECO:0000313" key="15">
    <source>
        <dbReference type="Proteomes" id="UP000017842"/>
    </source>
</evidence>
<dbReference type="PROSITE" id="PS50109">
    <property type="entry name" value="HIS_KIN"/>
    <property type="match status" value="1"/>
</dbReference>
<comment type="caution">
    <text evidence="14">The sequence shown here is derived from an EMBL/GenBank/DDBJ whole genome shotgun (WGS) entry which is preliminary data.</text>
</comment>
<dbReference type="Pfam" id="PF00512">
    <property type="entry name" value="HisKA"/>
    <property type="match status" value="1"/>
</dbReference>
<dbReference type="InterPro" id="IPR003661">
    <property type="entry name" value="HisK_dim/P_dom"/>
</dbReference>
<keyword evidence="15" id="KW-1185">Reference proteome</keyword>
<dbReference type="SUPFAM" id="SSF55874">
    <property type="entry name" value="ATPase domain of HSP90 chaperone/DNA topoisomerase II/histidine kinase"/>
    <property type="match status" value="1"/>
</dbReference>
<dbReference type="SMART" id="SM00388">
    <property type="entry name" value="HisKA"/>
    <property type="match status" value="1"/>
</dbReference>
<evidence type="ECO:0000256" key="2">
    <source>
        <dbReference type="ARBA" id="ARBA00004370"/>
    </source>
</evidence>
<organism evidence="14 15">
    <name type="scientific">Methyloglobulus morosus KoM1</name>
    <dbReference type="NCBI Taxonomy" id="1116472"/>
    <lineage>
        <taxon>Bacteria</taxon>
        <taxon>Pseudomonadati</taxon>
        <taxon>Pseudomonadota</taxon>
        <taxon>Gammaproteobacteria</taxon>
        <taxon>Methylococcales</taxon>
        <taxon>Methylococcaceae</taxon>
        <taxon>Methyloglobulus</taxon>
    </lineage>
</organism>
<dbReference type="Pfam" id="PF08521">
    <property type="entry name" value="2CSK_N"/>
    <property type="match status" value="1"/>
</dbReference>
<dbReference type="InterPro" id="IPR004358">
    <property type="entry name" value="Sig_transdc_His_kin-like_C"/>
</dbReference>
<evidence type="ECO:0000256" key="8">
    <source>
        <dbReference type="ARBA" id="ARBA00022989"/>
    </source>
</evidence>
<comment type="catalytic activity">
    <reaction evidence="1">
        <text>ATP + protein L-histidine = ADP + protein N-phospho-L-histidine.</text>
        <dbReference type="EC" id="2.7.13.3"/>
    </reaction>
</comment>
<reference evidence="14 15" key="1">
    <citation type="journal article" date="2013" name="Genome Announc.">
        <title>Draft Genome Sequence of the Methanotrophic Gammaproteobacterium Methyloglobulus morosus DSM 22980 Strain KoM1.</title>
        <authorList>
            <person name="Poehlein A."/>
            <person name="Deutzmann J.S."/>
            <person name="Daniel R."/>
            <person name="Simeonova D.D."/>
        </authorList>
    </citation>
    <scope>NUCLEOTIDE SEQUENCE [LARGE SCALE GENOMIC DNA]</scope>
    <source>
        <strain evidence="14 15">KoM1</strain>
    </source>
</reference>
<dbReference type="PRINTS" id="PR00344">
    <property type="entry name" value="BCTRLSENSOR"/>
</dbReference>
<dbReference type="Gene3D" id="1.10.287.130">
    <property type="match status" value="1"/>
</dbReference>
<name>V5BVA2_9GAMM</name>
<evidence type="ECO:0000256" key="7">
    <source>
        <dbReference type="ARBA" id="ARBA00022777"/>
    </source>
</evidence>
<evidence type="ECO:0000256" key="6">
    <source>
        <dbReference type="ARBA" id="ARBA00022692"/>
    </source>
</evidence>
<protein>
    <recommendedName>
        <fullName evidence="3">histidine kinase</fullName>
        <ecNumber evidence="3">2.7.13.3</ecNumber>
    </recommendedName>
</protein>
<dbReference type="EC" id="2.7.13.3" evidence="3"/>
<keyword evidence="6 11" id="KW-0812">Transmembrane</keyword>
<evidence type="ECO:0000256" key="4">
    <source>
        <dbReference type="ARBA" id="ARBA00022553"/>
    </source>
</evidence>
<dbReference type="PANTHER" id="PTHR45436">
    <property type="entry name" value="SENSOR HISTIDINE KINASE YKOH"/>
    <property type="match status" value="1"/>
</dbReference>
<evidence type="ECO:0000256" key="10">
    <source>
        <dbReference type="ARBA" id="ARBA00023136"/>
    </source>
</evidence>
<evidence type="ECO:0000256" key="1">
    <source>
        <dbReference type="ARBA" id="ARBA00000085"/>
    </source>
</evidence>
<dbReference type="Gene3D" id="3.30.565.10">
    <property type="entry name" value="Histidine kinase-like ATPase, C-terminal domain"/>
    <property type="match status" value="1"/>
</dbReference>
<evidence type="ECO:0000259" key="12">
    <source>
        <dbReference type="PROSITE" id="PS50109"/>
    </source>
</evidence>
<gene>
    <name evidence="14" type="primary">qseC</name>
    <name evidence="14" type="ORF">MGMO_125c00060</name>
</gene>
<dbReference type="CDD" id="cd00075">
    <property type="entry name" value="HATPase"/>
    <property type="match status" value="1"/>
</dbReference>
<dbReference type="GO" id="GO:0005886">
    <property type="term" value="C:plasma membrane"/>
    <property type="evidence" value="ECO:0007669"/>
    <property type="project" value="TreeGrafter"/>
</dbReference>
<keyword evidence="9" id="KW-0902">Two-component regulatory system</keyword>
<evidence type="ECO:0000313" key="14">
    <source>
        <dbReference type="EMBL" id="ESS70132.1"/>
    </source>
</evidence>
<feature type="transmembrane region" description="Helical" evidence="11">
    <location>
        <begin position="12"/>
        <end position="38"/>
    </location>
</feature>
<dbReference type="STRING" id="1116472.MGMO_125c00060"/>
<dbReference type="OrthoDB" id="9809766at2"/>
<dbReference type="CDD" id="cd00082">
    <property type="entry name" value="HisKA"/>
    <property type="match status" value="1"/>
</dbReference>
<dbReference type="InterPro" id="IPR003594">
    <property type="entry name" value="HATPase_dom"/>
</dbReference>
<dbReference type="RefSeq" id="WP_023495904.1">
    <property type="nucleotide sequence ID" value="NZ_AYLO01000117.1"/>
</dbReference>
<dbReference type="GO" id="GO:0000155">
    <property type="term" value="F:phosphorelay sensor kinase activity"/>
    <property type="evidence" value="ECO:0007669"/>
    <property type="project" value="InterPro"/>
</dbReference>
<feature type="domain" description="HAMP" evidence="13">
    <location>
        <begin position="184"/>
        <end position="236"/>
    </location>
</feature>
<dbReference type="InterPro" id="IPR005467">
    <property type="entry name" value="His_kinase_dom"/>
</dbReference>
<dbReference type="PATRIC" id="fig|1116472.3.peg.3260"/>
<feature type="transmembrane region" description="Helical" evidence="11">
    <location>
        <begin position="160"/>
        <end position="181"/>
    </location>
</feature>
<keyword evidence="8 11" id="KW-1133">Transmembrane helix</keyword>
<accession>V5BVA2</accession>
<dbReference type="InterPro" id="IPR003660">
    <property type="entry name" value="HAMP_dom"/>
</dbReference>
<evidence type="ECO:0000256" key="9">
    <source>
        <dbReference type="ARBA" id="ARBA00023012"/>
    </source>
</evidence>
<dbReference type="eggNOG" id="COG0642">
    <property type="taxonomic scope" value="Bacteria"/>
</dbReference>
<dbReference type="EMBL" id="AYLO01000117">
    <property type="protein sequence ID" value="ESS70132.1"/>
    <property type="molecule type" value="Genomic_DNA"/>
</dbReference>
<keyword evidence="4" id="KW-0597">Phosphoprotein</keyword>
<keyword evidence="5 14" id="KW-0808">Transferase</keyword>
<dbReference type="InterPro" id="IPR013727">
    <property type="entry name" value="2CSK_N"/>
</dbReference>
<dbReference type="PROSITE" id="PS50885">
    <property type="entry name" value="HAMP"/>
    <property type="match status" value="1"/>
</dbReference>
<evidence type="ECO:0000256" key="3">
    <source>
        <dbReference type="ARBA" id="ARBA00012438"/>
    </source>
</evidence>
<dbReference type="PANTHER" id="PTHR45436:SF1">
    <property type="entry name" value="SENSOR PROTEIN QSEC"/>
    <property type="match status" value="1"/>
</dbReference>
<dbReference type="SUPFAM" id="SSF47384">
    <property type="entry name" value="Homodimeric domain of signal transducing histidine kinase"/>
    <property type="match status" value="1"/>
</dbReference>
<dbReference type="InterPro" id="IPR036097">
    <property type="entry name" value="HisK_dim/P_sf"/>
</dbReference>